<protein>
    <submittedName>
        <fullName evidence="7">L-lactate dehydrogenase</fullName>
    </submittedName>
</protein>
<evidence type="ECO:0000259" key="6">
    <source>
        <dbReference type="Pfam" id="PF02866"/>
    </source>
</evidence>
<dbReference type="Proteomes" id="UP000611762">
    <property type="component" value="Unassembled WGS sequence"/>
</dbReference>
<evidence type="ECO:0000256" key="3">
    <source>
        <dbReference type="PIRSR" id="PIRSR000102-3"/>
    </source>
</evidence>
<evidence type="ECO:0000256" key="1">
    <source>
        <dbReference type="ARBA" id="ARBA00006054"/>
    </source>
</evidence>
<dbReference type="Pfam" id="PF00056">
    <property type="entry name" value="Ldh_1_N"/>
    <property type="match status" value="1"/>
</dbReference>
<sequence length="313" mass="34516">MKNKLRRVAIAGAGHVGAHCAYSLAVQGIVNELVLVDKNEKKLKSEIQDLRDSVLYLPHNLSVRGADFNELKDCDILVNCVGDITLLASHDRVQELNFTIAQVNDFIPKVIAGGFRGIIINISNPCDIVTYQINRLSGLPKGHVFGTGTALDTARLASVLSIAANIDHKSILAYMMGEHGASQMVPWSNVFFGGSPLSLLEERKEEYKFDKEEMKEKAIYGGWITYDGKGCTEYGICTTLARLVRAVYDDEKCIIPVSAQLDGEYGQTDIYAGVPCVIGKHGAEQILELPLTNNELAEFTRCCADIREYMRKI</sequence>
<dbReference type="InterPro" id="IPR022383">
    <property type="entry name" value="Lactate/malate_DH_C"/>
</dbReference>
<proteinExistence type="inferred from homology"/>
<name>A0A926DNL2_9FIRM</name>
<feature type="domain" description="Lactate/malate dehydrogenase C-terminal" evidence="6">
    <location>
        <begin position="149"/>
        <end position="311"/>
    </location>
</feature>
<feature type="binding site" evidence="3">
    <location>
        <begin position="122"/>
        <end position="124"/>
    </location>
    <ligand>
        <name>NAD(+)</name>
        <dbReference type="ChEBI" id="CHEBI:57540"/>
    </ligand>
</feature>
<feature type="binding site" evidence="3">
    <location>
        <position position="37"/>
    </location>
    <ligand>
        <name>NAD(+)</name>
        <dbReference type="ChEBI" id="CHEBI:57540"/>
    </ligand>
</feature>
<evidence type="ECO:0000256" key="4">
    <source>
        <dbReference type="RuleBase" id="RU003369"/>
    </source>
</evidence>
<gene>
    <name evidence="7" type="ORF">H8698_05910</name>
</gene>
<dbReference type="InterPro" id="IPR001236">
    <property type="entry name" value="Lactate/malate_DH_N"/>
</dbReference>
<dbReference type="RefSeq" id="WP_249311690.1">
    <property type="nucleotide sequence ID" value="NZ_JACRSU010000002.1"/>
</dbReference>
<comment type="similarity">
    <text evidence="1">Belongs to the LDH/MDH superfamily. LDH family.</text>
</comment>
<dbReference type="GO" id="GO:0004459">
    <property type="term" value="F:L-lactate dehydrogenase (NAD+) activity"/>
    <property type="evidence" value="ECO:0007669"/>
    <property type="project" value="TreeGrafter"/>
</dbReference>
<reference evidence="7" key="1">
    <citation type="submission" date="2020-08" db="EMBL/GenBank/DDBJ databases">
        <title>Genome public.</title>
        <authorList>
            <person name="Liu C."/>
            <person name="Sun Q."/>
        </authorList>
    </citation>
    <scope>NUCLEOTIDE SEQUENCE</scope>
    <source>
        <strain evidence="7">H8</strain>
    </source>
</reference>
<evidence type="ECO:0000313" key="7">
    <source>
        <dbReference type="EMBL" id="MBC8540509.1"/>
    </source>
</evidence>
<keyword evidence="8" id="KW-1185">Reference proteome</keyword>
<dbReference type="AlphaFoldDB" id="A0A926DNL2"/>
<organism evidence="7 8">
    <name type="scientific">Congzhengia minquanensis</name>
    <dbReference type="NCBI Taxonomy" id="2763657"/>
    <lineage>
        <taxon>Bacteria</taxon>
        <taxon>Bacillati</taxon>
        <taxon>Bacillota</taxon>
        <taxon>Clostridia</taxon>
        <taxon>Eubacteriales</taxon>
        <taxon>Oscillospiraceae</taxon>
        <taxon>Congzhengia</taxon>
    </lineage>
</organism>
<feature type="active site" description="Proton acceptor" evidence="2">
    <location>
        <position position="179"/>
    </location>
</feature>
<dbReference type="InterPro" id="IPR001557">
    <property type="entry name" value="L-lactate/malate_DH"/>
</dbReference>
<dbReference type="Gene3D" id="3.40.50.720">
    <property type="entry name" value="NAD(P)-binding Rossmann-like Domain"/>
    <property type="match status" value="1"/>
</dbReference>
<dbReference type="SUPFAM" id="SSF51735">
    <property type="entry name" value="NAD(P)-binding Rossmann-fold domains"/>
    <property type="match status" value="1"/>
</dbReference>
<dbReference type="InterPro" id="IPR036291">
    <property type="entry name" value="NAD(P)-bd_dom_sf"/>
</dbReference>
<dbReference type="PIRSF" id="PIRSF000102">
    <property type="entry name" value="Lac_mal_DH"/>
    <property type="match status" value="1"/>
</dbReference>
<dbReference type="PRINTS" id="PR00086">
    <property type="entry name" value="LLDHDRGNASE"/>
</dbReference>
<dbReference type="GO" id="GO:0006089">
    <property type="term" value="P:lactate metabolic process"/>
    <property type="evidence" value="ECO:0007669"/>
    <property type="project" value="TreeGrafter"/>
</dbReference>
<dbReference type="SUPFAM" id="SSF56327">
    <property type="entry name" value="LDH C-terminal domain-like"/>
    <property type="match status" value="1"/>
</dbReference>
<keyword evidence="4" id="KW-0560">Oxidoreductase</keyword>
<dbReference type="Pfam" id="PF02866">
    <property type="entry name" value="Ldh_1_C"/>
    <property type="match status" value="1"/>
</dbReference>
<comment type="caution">
    <text evidence="7">The sequence shown here is derived from an EMBL/GenBank/DDBJ whole genome shotgun (WGS) entry which is preliminary data.</text>
</comment>
<dbReference type="PANTHER" id="PTHR43128">
    <property type="entry name" value="L-2-HYDROXYCARBOXYLATE DEHYDROGENASE (NAD(P)(+))"/>
    <property type="match status" value="1"/>
</dbReference>
<evidence type="ECO:0000256" key="2">
    <source>
        <dbReference type="PIRSR" id="PIRSR000102-1"/>
    </source>
</evidence>
<dbReference type="InterPro" id="IPR015955">
    <property type="entry name" value="Lactate_DH/Glyco_Ohase_4_C"/>
</dbReference>
<dbReference type="Gene3D" id="3.90.110.10">
    <property type="entry name" value="Lactate dehydrogenase/glycoside hydrolase, family 4, C-terminal"/>
    <property type="match status" value="1"/>
</dbReference>
<dbReference type="PANTHER" id="PTHR43128:SF31">
    <property type="entry name" value="L-LACTATE DEHYDROGENASE"/>
    <property type="match status" value="1"/>
</dbReference>
<dbReference type="CDD" id="cd05291">
    <property type="entry name" value="HicDH_like"/>
    <property type="match status" value="1"/>
</dbReference>
<keyword evidence="3" id="KW-0520">NAD</keyword>
<accession>A0A926DNL2</accession>
<evidence type="ECO:0000313" key="8">
    <source>
        <dbReference type="Proteomes" id="UP000611762"/>
    </source>
</evidence>
<feature type="binding site" evidence="3">
    <location>
        <begin position="12"/>
        <end position="17"/>
    </location>
    <ligand>
        <name>NAD(+)</name>
        <dbReference type="ChEBI" id="CHEBI:57540"/>
    </ligand>
</feature>
<dbReference type="EMBL" id="JACRSU010000002">
    <property type="protein sequence ID" value="MBC8540509.1"/>
    <property type="molecule type" value="Genomic_DNA"/>
</dbReference>
<feature type="domain" description="Lactate/malate dehydrogenase N-terminal" evidence="5">
    <location>
        <begin position="7"/>
        <end position="146"/>
    </location>
</feature>
<evidence type="ECO:0000259" key="5">
    <source>
        <dbReference type="Pfam" id="PF00056"/>
    </source>
</evidence>